<comment type="caution">
    <text evidence="1">The sequence shown here is derived from an EMBL/GenBank/DDBJ whole genome shotgun (WGS) entry which is preliminary data.</text>
</comment>
<evidence type="ECO:0000313" key="2">
    <source>
        <dbReference type="Proteomes" id="UP000829447"/>
    </source>
</evidence>
<accession>A0ACC5XTR7</accession>
<dbReference type="EMBL" id="CM040480">
    <property type="protein sequence ID" value="MCI4394619.1"/>
    <property type="molecule type" value="Genomic_DNA"/>
</dbReference>
<evidence type="ECO:0000313" key="1">
    <source>
        <dbReference type="EMBL" id="MCI4394619.1"/>
    </source>
</evidence>
<keyword evidence="2" id="KW-1185">Reference proteome</keyword>
<name>A0ACC5XTR7_PANGG</name>
<proteinExistence type="predicted"/>
<organism evidence="1 2">
    <name type="scientific">Pangasianodon gigas</name>
    <name type="common">Mekong giant catfish</name>
    <name type="synonym">Pangasius gigas</name>
    <dbReference type="NCBI Taxonomy" id="30993"/>
    <lineage>
        <taxon>Eukaryota</taxon>
        <taxon>Metazoa</taxon>
        <taxon>Chordata</taxon>
        <taxon>Craniata</taxon>
        <taxon>Vertebrata</taxon>
        <taxon>Euteleostomi</taxon>
        <taxon>Actinopterygii</taxon>
        <taxon>Neopterygii</taxon>
        <taxon>Teleostei</taxon>
        <taxon>Ostariophysi</taxon>
        <taxon>Siluriformes</taxon>
        <taxon>Pangasiidae</taxon>
        <taxon>Pangasianodon</taxon>
    </lineage>
</organism>
<protein>
    <submittedName>
        <fullName evidence="1">Uncharacterized protein</fullName>
    </submittedName>
</protein>
<reference evidence="1 2" key="1">
    <citation type="journal article" date="2022" name="bioRxiv">
        <title>An ancient truncated duplication of the anti-Mullerian hormone receptor type 2 gene is a potential conserved master sex determinant in the Pangasiidae catfish family.</title>
        <authorList>
            <person name="Wen M."/>
            <person name="Pan Q."/>
            <person name="Jouanno E."/>
            <person name="Montfort J."/>
            <person name="Zahm M."/>
            <person name="Cabau C."/>
            <person name="Klopp C."/>
            <person name="Iampietro C."/>
            <person name="Roques C."/>
            <person name="Bouchez O."/>
            <person name="Castinel A."/>
            <person name="Donnadieu C."/>
            <person name="Parrinello H."/>
            <person name="Poncet C."/>
            <person name="Belmonte E."/>
            <person name="Gautier V."/>
            <person name="Avarre J.-C."/>
            <person name="Dugue R."/>
            <person name="Gustiano R."/>
            <person name="Ha T.T.T."/>
            <person name="Campet M."/>
            <person name="Sriphairoj K."/>
            <person name="Ribolli J."/>
            <person name="de Almeida F.L."/>
            <person name="Desvignes T."/>
            <person name="Postlethwait J.H."/>
            <person name="Bucao C.F."/>
            <person name="Robinson-Rechavi M."/>
            <person name="Bobe J."/>
            <person name="Herpin A."/>
            <person name="Guiguen Y."/>
        </authorList>
    </citation>
    <scope>NUCLEOTIDE SEQUENCE [LARGE SCALE GENOMIC DNA]</scope>
    <source>
        <strain evidence="1">YG-Dec2019</strain>
    </source>
</reference>
<dbReference type="Proteomes" id="UP000829447">
    <property type="component" value="Linkage Group LG27"/>
</dbReference>
<sequence>MLCILRCFSSHHGCWNERETDSPRIHTQEQEQKLQKIAWTYNHIDTMLRKHPAPPLLLSITFLISSMLASSSSPPHNATHQPGVPNPRFFSPGEDYNDYNEESLTTETTHKTMGSPPPPCKYDSCKDQQEPCQKLALALSCSCPGISGPFELPDTPTLWSLSLERSGMVVVRWCAPSSTVTHYLVQVEGQDEARDARENRRMMELGDIAPGTEVCVEAVNRAGISTRTSSSCARFESSETTLTVKLVLIGAAVVLVVVIVSALLLWWCRRHRKTPTRTANRGTDMVL</sequence>
<gene>
    <name evidence="1" type="ORF">PGIGA_G00171190</name>
</gene>